<accession>A0ABT0U4B6</accession>
<dbReference type="EMBL" id="JAMQBK010000036">
    <property type="protein sequence ID" value="MCM2371759.1"/>
    <property type="molecule type" value="Genomic_DNA"/>
</dbReference>
<dbReference type="Proteomes" id="UP001202961">
    <property type="component" value="Unassembled WGS sequence"/>
</dbReference>
<name>A0ABT0U4B6_9BACT</name>
<comment type="caution">
    <text evidence="1">The sequence shown here is derived from an EMBL/GenBank/DDBJ whole genome shotgun (WGS) entry which is preliminary data.</text>
</comment>
<protein>
    <submittedName>
        <fullName evidence="1">Uncharacterized protein</fullName>
    </submittedName>
</protein>
<proteinExistence type="predicted"/>
<dbReference type="RefSeq" id="WP_250929389.1">
    <property type="nucleotide sequence ID" value="NZ_JAMQBK010000036.1"/>
</dbReference>
<organism evidence="1 2">
    <name type="scientific">Aporhodopirellula aestuarii</name>
    <dbReference type="NCBI Taxonomy" id="2950107"/>
    <lineage>
        <taxon>Bacteria</taxon>
        <taxon>Pseudomonadati</taxon>
        <taxon>Planctomycetota</taxon>
        <taxon>Planctomycetia</taxon>
        <taxon>Pirellulales</taxon>
        <taxon>Pirellulaceae</taxon>
        <taxon>Aporhodopirellula</taxon>
    </lineage>
</organism>
<evidence type="ECO:0000313" key="2">
    <source>
        <dbReference type="Proteomes" id="UP001202961"/>
    </source>
</evidence>
<gene>
    <name evidence="1" type="ORF">NB063_14195</name>
</gene>
<sequence>MTLPRCASQSYANSLYRSGRLVTTGANTIALFQPAFDTFTLWYERDGVLQGRVSNSMEGTRWSTTTGASADLGADGLDGDGIYGGGIASVAGRYGADDLGERETLPPFTDTPEAINVSVRLENPTTRQIRQASVTIRD</sequence>
<keyword evidence="2" id="KW-1185">Reference proteome</keyword>
<reference evidence="1 2" key="1">
    <citation type="journal article" date="2022" name="Syst. Appl. Microbiol.">
        <title>Rhodopirellula aestuarii sp. nov., a novel member of the genus Rhodopirellula isolated from brackish sediments collected in the Tagus River estuary, Portugal.</title>
        <authorList>
            <person name="Vitorino I.R."/>
            <person name="Klimek D."/>
            <person name="Calusinska M."/>
            <person name="Lobo-da-Cunha A."/>
            <person name="Vasconcelos V."/>
            <person name="Lage O.M."/>
        </authorList>
    </citation>
    <scope>NUCLEOTIDE SEQUENCE [LARGE SCALE GENOMIC DNA]</scope>
    <source>
        <strain evidence="1 2">ICT_H3.1</strain>
    </source>
</reference>
<evidence type="ECO:0000313" key="1">
    <source>
        <dbReference type="EMBL" id="MCM2371759.1"/>
    </source>
</evidence>